<evidence type="ECO:0000313" key="3">
    <source>
        <dbReference type="Proteomes" id="UP001320420"/>
    </source>
</evidence>
<dbReference type="AlphaFoldDB" id="A0AAN9UYJ3"/>
<proteinExistence type="predicted"/>
<protein>
    <submittedName>
        <fullName evidence="2">Uncharacterized protein</fullName>
    </submittedName>
</protein>
<reference evidence="2 3" key="1">
    <citation type="submission" date="2024-02" db="EMBL/GenBank/DDBJ databases">
        <title>De novo assembly and annotation of 12 fungi associated with fruit tree decline syndrome in Ontario, Canada.</title>
        <authorList>
            <person name="Sulman M."/>
            <person name="Ellouze W."/>
            <person name="Ilyukhin E."/>
        </authorList>
    </citation>
    <scope>NUCLEOTIDE SEQUENCE [LARGE SCALE GENOMIC DNA]</scope>
    <source>
        <strain evidence="2 3">M11/M66-122</strain>
    </source>
</reference>
<evidence type="ECO:0000256" key="1">
    <source>
        <dbReference type="SAM" id="MobiDB-lite"/>
    </source>
</evidence>
<comment type="caution">
    <text evidence="2">The sequence shown here is derived from an EMBL/GenBank/DDBJ whole genome shotgun (WGS) entry which is preliminary data.</text>
</comment>
<evidence type="ECO:0000313" key="2">
    <source>
        <dbReference type="EMBL" id="KAK7750173.1"/>
    </source>
</evidence>
<feature type="region of interest" description="Disordered" evidence="1">
    <location>
        <begin position="709"/>
        <end position="731"/>
    </location>
</feature>
<dbReference type="Proteomes" id="UP001320420">
    <property type="component" value="Unassembled WGS sequence"/>
</dbReference>
<gene>
    <name evidence="2" type="ORF">SLS62_007924</name>
</gene>
<name>A0AAN9UYJ3_9PEZI</name>
<dbReference type="PANTHER" id="PTHR40788">
    <property type="entry name" value="CLR5 DOMAIN-CONTAINING PROTEIN-RELATED"/>
    <property type="match status" value="1"/>
</dbReference>
<accession>A0AAN9UYJ3</accession>
<organism evidence="2 3">
    <name type="scientific">Diatrype stigma</name>
    <dbReference type="NCBI Taxonomy" id="117547"/>
    <lineage>
        <taxon>Eukaryota</taxon>
        <taxon>Fungi</taxon>
        <taxon>Dikarya</taxon>
        <taxon>Ascomycota</taxon>
        <taxon>Pezizomycotina</taxon>
        <taxon>Sordariomycetes</taxon>
        <taxon>Xylariomycetidae</taxon>
        <taxon>Xylariales</taxon>
        <taxon>Diatrypaceae</taxon>
        <taxon>Diatrype</taxon>
    </lineage>
</organism>
<dbReference type="EMBL" id="JAKJXP020000069">
    <property type="protein sequence ID" value="KAK7750173.1"/>
    <property type="molecule type" value="Genomic_DNA"/>
</dbReference>
<dbReference type="PANTHER" id="PTHR40788:SF2">
    <property type="entry name" value="CLR5 DOMAIN-CONTAINING PROTEIN"/>
    <property type="match status" value="1"/>
</dbReference>
<keyword evidence="3" id="KW-1185">Reference proteome</keyword>
<feature type="region of interest" description="Disordered" evidence="1">
    <location>
        <begin position="747"/>
        <end position="779"/>
    </location>
</feature>
<sequence length="896" mass="101245">MMPIVLSLHVGLKLKMAFDPRSQAFLEGLYGTGGARAMALGGTGAADDTPSERDLEAIFLQQLQKGRASNAAGAPDDLDLSDPDAFIRKLDPSVHFASPEEVRREAQTRSKHVFSSYTSLHEILIRHEATIQKRWAKKTRPQRQKILLDAWPGMATPHRPDFDAFRRTNRKHQPVSGERFRDQYMWPHINQDDLLKPKSLLLLVNARGRNPPPDFAGADYEAMHLGLVTKHIKPWYLNCYVMVLHGATNAEEYGKLVAWEDHPDAFDWMHTRKQCLPGEGLIILEAQERLLKFLVDVCQQILHEIPSDQLTADTYPIQPEPQLKSDAETNGFDSLAVMAAEAPYRLPAKLDMTRIESVLSARQSAAADHLWALREDPAYFAEQLNEVKEHRQEILLDMNGQEHPTLKKVHQTTFWARVCGTVVVEAYLQLEFFSELQRQAHALRLLQTKYASAISPTEELPGELMGAILKFRHYLSQAAKGPLNQLKDHLVASPPWRKYFVRQPPPDATTSKILVQSKPGVSMNDIESQVLWILRTLWEDGQDLFFIRLPLIVDELGRLLETDPRAKELISARMAGTISDLSIVSHCISQLDLYQPWARGYESALVDRDQDIKKEFAEHTITCNNIMFALHDRNLTTVAMSGNPTDKKFAYPFEKRRTKQNVEALQQAERNLDHFWANIDRIVYAKCGSLEGTVIRRVLTQPRVMQRTPDWIDPVPSAAKQPGRESVSDSSLDSLYVPLSTIYIGEQSKGGSKSTRSPAPKTKPKTRDASTTDTDTAAITADPEVNIKPTVPTIPVDGRSLKVFRVLFFNPAVTSSPGEVAWTDFVHAMTATGLFAAEKLYGSVWQFQKLAEDQRKIQFHEPHPRGKIAFTIARRMGRRLSRAFGWAGDTFVLREK</sequence>